<keyword evidence="3" id="KW-1185">Reference proteome</keyword>
<evidence type="ECO:0000313" key="3">
    <source>
        <dbReference type="Proteomes" id="UP001151760"/>
    </source>
</evidence>
<sequence>MFQQHQGESLSKAWTRFKDLLQKVPHHGIDLWLEIQIFYDHVSFHLKCEIDRAAGGNFAIRTPNNLGKSYRISLYNHEGWNDLGDFAKPKEKSIEGNEVVNKNVIEPSKLDAVEPIESIDRKEEMEDGTNDQSARNMKEEPTGRETKAEVLVEMPRYGVSDLLDTAYRTYWVWHIELLQYSVLGSLGHIIPRLRRYFFLRPRHANSVTIRRIRIKHPYVDHGINDAIKVTLFDVISLVDNHKTYVQHNPQEKVSKKDDMEGKFVIPCSIGRLKYVNALIDQGSDVNVMPMSFYNRLSNEKPVGTDIRFSLANHSYIYPLGIAEDVLIDIAGYVYPVDFVILDIKEDENKPFILGTPFLTMAKAVIRFDKWTITLTSGKNKIDFVKIPEFPSTIEKKTEEDIDPITPTNTVSRLILVWEERIKYHQEKEMGFNQWRSTLFDDKRFISGNEGCGVSVDQGVT</sequence>
<proteinExistence type="predicted"/>
<accession>A0ABQ5EJH0</accession>
<gene>
    <name evidence="2" type="ORF">Tco_0977129</name>
</gene>
<dbReference type="EMBL" id="BQNB010016367">
    <property type="protein sequence ID" value="GJT50972.1"/>
    <property type="molecule type" value="Genomic_DNA"/>
</dbReference>
<reference evidence="2" key="2">
    <citation type="submission" date="2022-01" db="EMBL/GenBank/DDBJ databases">
        <authorList>
            <person name="Yamashiro T."/>
            <person name="Shiraishi A."/>
            <person name="Satake H."/>
            <person name="Nakayama K."/>
        </authorList>
    </citation>
    <scope>NUCLEOTIDE SEQUENCE</scope>
</reference>
<dbReference type="SUPFAM" id="SSF50630">
    <property type="entry name" value="Acid proteases"/>
    <property type="match status" value="1"/>
</dbReference>
<protein>
    <submittedName>
        <fullName evidence="2">Zinc finger, CCHC-type containing protein</fullName>
    </submittedName>
</protein>
<dbReference type="Gene3D" id="2.40.70.10">
    <property type="entry name" value="Acid Proteases"/>
    <property type="match status" value="1"/>
</dbReference>
<comment type="caution">
    <text evidence="2">The sequence shown here is derived from an EMBL/GenBank/DDBJ whole genome shotgun (WGS) entry which is preliminary data.</text>
</comment>
<dbReference type="InterPro" id="IPR021109">
    <property type="entry name" value="Peptidase_aspartic_dom_sf"/>
</dbReference>
<organism evidence="2 3">
    <name type="scientific">Tanacetum coccineum</name>
    <dbReference type="NCBI Taxonomy" id="301880"/>
    <lineage>
        <taxon>Eukaryota</taxon>
        <taxon>Viridiplantae</taxon>
        <taxon>Streptophyta</taxon>
        <taxon>Embryophyta</taxon>
        <taxon>Tracheophyta</taxon>
        <taxon>Spermatophyta</taxon>
        <taxon>Magnoliopsida</taxon>
        <taxon>eudicotyledons</taxon>
        <taxon>Gunneridae</taxon>
        <taxon>Pentapetalae</taxon>
        <taxon>asterids</taxon>
        <taxon>campanulids</taxon>
        <taxon>Asterales</taxon>
        <taxon>Asteraceae</taxon>
        <taxon>Asteroideae</taxon>
        <taxon>Anthemideae</taxon>
        <taxon>Anthemidinae</taxon>
        <taxon>Tanacetum</taxon>
    </lineage>
</organism>
<evidence type="ECO:0000256" key="1">
    <source>
        <dbReference type="SAM" id="MobiDB-lite"/>
    </source>
</evidence>
<dbReference type="PANTHER" id="PTHR33067">
    <property type="entry name" value="RNA-DIRECTED DNA POLYMERASE-RELATED"/>
    <property type="match status" value="1"/>
</dbReference>
<dbReference type="CDD" id="cd00303">
    <property type="entry name" value="retropepsin_like"/>
    <property type="match status" value="1"/>
</dbReference>
<feature type="compositionally biased region" description="Basic and acidic residues" evidence="1">
    <location>
        <begin position="136"/>
        <end position="145"/>
    </location>
</feature>
<feature type="region of interest" description="Disordered" evidence="1">
    <location>
        <begin position="120"/>
        <end position="145"/>
    </location>
</feature>
<dbReference type="Proteomes" id="UP001151760">
    <property type="component" value="Unassembled WGS sequence"/>
</dbReference>
<name>A0ABQ5EJH0_9ASTR</name>
<dbReference type="PANTHER" id="PTHR33067:SF9">
    <property type="entry name" value="RNA-DIRECTED DNA POLYMERASE"/>
    <property type="match status" value="1"/>
</dbReference>
<evidence type="ECO:0000313" key="2">
    <source>
        <dbReference type="EMBL" id="GJT50972.1"/>
    </source>
</evidence>
<reference evidence="2" key="1">
    <citation type="journal article" date="2022" name="Int. J. Mol. Sci.">
        <title>Draft Genome of Tanacetum Coccineum: Genomic Comparison of Closely Related Tanacetum-Family Plants.</title>
        <authorList>
            <person name="Yamashiro T."/>
            <person name="Shiraishi A."/>
            <person name="Nakayama K."/>
            <person name="Satake H."/>
        </authorList>
    </citation>
    <scope>NUCLEOTIDE SEQUENCE</scope>
</reference>